<reference evidence="1 2" key="1">
    <citation type="submission" date="2016-10" db="EMBL/GenBank/DDBJ databases">
        <authorList>
            <person name="de Groot N.N."/>
        </authorList>
    </citation>
    <scope>NUCLEOTIDE SEQUENCE [LARGE SCALE GENOMIC DNA]</scope>
    <source>
        <strain evidence="1 2">DSM 19012</strain>
    </source>
</reference>
<dbReference type="eggNOG" id="ENOG502ZTCA">
    <property type="taxonomic scope" value="Bacteria"/>
</dbReference>
<evidence type="ECO:0000313" key="1">
    <source>
        <dbReference type="EMBL" id="SFE37273.1"/>
    </source>
</evidence>
<accession>A0A1I2A2X8</accession>
<gene>
    <name evidence="1" type="ORF">SAMN05444380_11075</name>
</gene>
<evidence type="ECO:0000313" key="2">
    <source>
        <dbReference type="Proteomes" id="UP000181976"/>
    </source>
</evidence>
<dbReference type="RefSeq" id="WP_010527207.1">
    <property type="nucleotide sequence ID" value="NZ_AFSL01000035.1"/>
</dbReference>
<dbReference type="EMBL" id="FONA01000010">
    <property type="protein sequence ID" value="SFE37273.1"/>
    <property type="molecule type" value="Genomic_DNA"/>
</dbReference>
<protein>
    <submittedName>
        <fullName evidence="1">Uncharacterized protein</fullName>
    </submittedName>
</protein>
<dbReference type="Proteomes" id="UP000181976">
    <property type="component" value="Unassembled WGS sequence"/>
</dbReference>
<keyword evidence="2" id="KW-1185">Reference proteome</keyword>
<sequence length="217" mass="25249">MNNKQITDLLHNSDILIRNSISDGEISGRVSAYGYDAEKLNEGLTLLEEAETLNKDQNVQYAEQYEATQKANEMIENFDETYALHRDLARAMFQDEAGYWEMLHLAGRRKTRKSEWLRKARDFYSNIKEHEELLNRMSPLGFTTEYLDSRLAELDAIEEAMREQVREAGEAQQATVDRDKKIDELQDWVNIYKNVAKLALMDKPQLLEKLGLLVRSE</sequence>
<proteinExistence type="predicted"/>
<organism evidence="1 2">
    <name type="scientific">Thermophagus xiamenensis</name>
    <dbReference type="NCBI Taxonomy" id="385682"/>
    <lineage>
        <taxon>Bacteria</taxon>
        <taxon>Pseudomonadati</taxon>
        <taxon>Bacteroidota</taxon>
        <taxon>Bacteroidia</taxon>
        <taxon>Marinilabiliales</taxon>
        <taxon>Marinilabiliaceae</taxon>
        <taxon>Thermophagus</taxon>
    </lineage>
</organism>
<dbReference type="AlphaFoldDB" id="A0A1I2A2X8"/>
<dbReference type="OrthoDB" id="1120922at2"/>
<dbReference type="InParanoid" id="A0A1I2A2X8"/>
<name>A0A1I2A2X8_9BACT</name>